<protein>
    <recommendedName>
        <fullName evidence="3">J domain-containing protein</fullName>
    </recommendedName>
</protein>
<dbReference type="AlphaFoldDB" id="A0A5N0UXJ8"/>
<keyword evidence="2" id="KW-1185">Reference proteome</keyword>
<dbReference type="Proteomes" id="UP000319769">
    <property type="component" value="Unassembled WGS sequence"/>
</dbReference>
<evidence type="ECO:0000313" key="2">
    <source>
        <dbReference type="Proteomes" id="UP000319769"/>
    </source>
</evidence>
<dbReference type="InterPro" id="IPR036869">
    <property type="entry name" value="J_dom_sf"/>
</dbReference>
<organism evidence="1 2">
    <name type="scientific">Amycolatopsis acidicola</name>
    <dbReference type="NCBI Taxonomy" id="2596893"/>
    <lineage>
        <taxon>Bacteria</taxon>
        <taxon>Bacillati</taxon>
        <taxon>Actinomycetota</taxon>
        <taxon>Actinomycetes</taxon>
        <taxon>Pseudonocardiales</taxon>
        <taxon>Pseudonocardiaceae</taxon>
        <taxon>Amycolatopsis</taxon>
    </lineage>
</organism>
<dbReference type="RefSeq" id="WP_144755190.1">
    <property type="nucleotide sequence ID" value="NZ_VMNW02000057.1"/>
</dbReference>
<dbReference type="EMBL" id="VMNW02000057">
    <property type="protein sequence ID" value="KAA9155395.1"/>
    <property type="molecule type" value="Genomic_DNA"/>
</dbReference>
<sequence length="79" mass="9411">MRPDRPEDEKAEYRRFVRAHHPDVGGDPEVFAEGIRRFQAARDRPAAPIVFVRRRRGLPGLIDSLRARHRRRHRPPRVR</sequence>
<dbReference type="OrthoDB" id="5198651at2"/>
<evidence type="ECO:0000313" key="1">
    <source>
        <dbReference type="EMBL" id="KAA9155395.1"/>
    </source>
</evidence>
<name>A0A5N0UXJ8_9PSEU</name>
<reference evidence="1" key="1">
    <citation type="submission" date="2019-09" db="EMBL/GenBank/DDBJ databases">
        <authorList>
            <person name="Teo W.F.A."/>
            <person name="Duangmal K."/>
        </authorList>
    </citation>
    <scope>NUCLEOTIDE SEQUENCE [LARGE SCALE GENOMIC DNA]</scope>
    <source>
        <strain evidence="1">K81G1</strain>
    </source>
</reference>
<gene>
    <name evidence="1" type="ORF">FPZ12_029860</name>
</gene>
<comment type="caution">
    <text evidence="1">The sequence shown here is derived from an EMBL/GenBank/DDBJ whole genome shotgun (WGS) entry which is preliminary data.</text>
</comment>
<accession>A0A5N0UXJ8</accession>
<dbReference type="SUPFAM" id="SSF46565">
    <property type="entry name" value="Chaperone J-domain"/>
    <property type="match status" value="1"/>
</dbReference>
<proteinExistence type="predicted"/>
<evidence type="ECO:0008006" key="3">
    <source>
        <dbReference type="Google" id="ProtNLM"/>
    </source>
</evidence>